<keyword evidence="7" id="KW-0695">RNA-directed DNA polymerase</keyword>
<dbReference type="CDD" id="cd00303">
    <property type="entry name" value="retropepsin_like"/>
    <property type="match status" value="1"/>
</dbReference>
<dbReference type="InterPro" id="IPR041373">
    <property type="entry name" value="RT_RNaseH"/>
</dbReference>
<gene>
    <name evidence="11" type="ORF">CB5_LOCUS381</name>
</gene>
<dbReference type="Gene3D" id="2.40.70.10">
    <property type="entry name" value="Acid Proteases"/>
    <property type="match status" value="1"/>
</dbReference>
<reference evidence="11" key="1">
    <citation type="submission" date="2020-07" db="EMBL/GenBank/DDBJ databases">
        <authorList>
            <person name="Lin J."/>
        </authorList>
    </citation>
    <scope>NUCLEOTIDE SEQUENCE</scope>
</reference>
<dbReference type="FunFam" id="3.10.20.370:FF:000001">
    <property type="entry name" value="Retrovirus-related Pol polyprotein from transposon 17.6-like protein"/>
    <property type="match status" value="1"/>
</dbReference>
<dbReference type="InterPro" id="IPR056924">
    <property type="entry name" value="SH3_Tf2-1"/>
</dbReference>
<dbReference type="GO" id="GO:0015074">
    <property type="term" value="P:DNA integration"/>
    <property type="evidence" value="ECO:0007669"/>
    <property type="project" value="InterPro"/>
</dbReference>
<proteinExistence type="predicted"/>
<dbReference type="GO" id="GO:0004519">
    <property type="term" value="F:endonuclease activity"/>
    <property type="evidence" value="ECO:0007669"/>
    <property type="project" value="UniProtKB-KW"/>
</dbReference>
<evidence type="ECO:0000256" key="7">
    <source>
        <dbReference type="ARBA" id="ARBA00022918"/>
    </source>
</evidence>
<dbReference type="GO" id="GO:0016787">
    <property type="term" value="F:hydrolase activity"/>
    <property type="evidence" value="ECO:0007669"/>
    <property type="project" value="UniProtKB-KW"/>
</dbReference>
<dbReference type="Gene3D" id="3.10.20.370">
    <property type="match status" value="1"/>
</dbReference>
<keyword evidence="5" id="KW-0255">Endonuclease</keyword>
<dbReference type="EC" id="2.7.7.49" evidence="1"/>
<evidence type="ECO:0000259" key="10">
    <source>
        <dbReference type="PROSITE" id="PS50994"/>
    </source>
</evidence>
<dbReference type="InterPro" id="IPR041588">
    <property type="entry name" value="Integrase_H2C2"/>
</dbReference>
<feature type="region of interest" description="Disordered" evidence="8">
    <location>
        <begin position="283"/>
        <end position="309"/>
    </location>
</feature>
<keyword evidence="6" id="KW-0378">Hydrolase</keyword>
<dbReference type="EMBL" id="LR862129">
    <property type="protein sequence ID" value="CAD1817170.1"/>
    <property type="molecule type" value="Genomic_DNA"/>
</dbReference>
<dbReference type="Gene3D" id="1.10.340.70">
    <property type="match status" value="1"/>
</dbReference>
<evidence type="ECO:0000256" key="2">
    <source>
        <dbReference type="ARBA" id="ARBA00022679"/>
    </source>
</evidence>
<organism evidence="11">
    <name type="scientific">Ananas comosus var. bracteatus</name>
    <name type="common">red pineapple</name>
    <dbReference type="NCBI Taxonomy" id="296719"/>
    <lineage>
        <taxon>Eukaryota</taxon>
        <taxon>Viridiplantae</taxon>
        <taxon>Streptophyta</taxon>
        <taxon>Embryophyta</taxon>
        <taxon>Tracheophyta</taxon>
        <taxon>Spermatophyta</taxon>
        <taxon>Magnoliopsida</taxon>
        <taxon>Liliopsida</taxon>
        <taxon>Poales</taxon>
        <taxon>Bromeliaceae</taxon>
        <taxon>Bromelioideae</taxon>
        <taxon>Ananas</taxon>
    </lineage>
</organism>
<dbReference type="GO" id="GO:0003964">
    <property type="term" value="F:RNA-directed DNA polymerase activity"/>
    <property type="evidence" value="ECO:0007669"/>
    <property type="project" value="UniProtKB-KW"/>
</dbReference>
<dbReference type="CDD" id="cd00024">
    <property type="entry name" value="CD_CSD"/>
    <property type="match status" value="1"/>
</dbReference>
<dbReference type="PANTHER" id="PTHR35046:SF26">
    <property type="entry name" value="RNA-DIRECTED DNA POLYMERASE"/>
    <property type="match status" value="1"/>
</dbReference>
<keyword evidence="2" id="KW-0808">Transferase</keyword>
<evidence type="ECO:0000256" key="6">
    <source>
        <dbReference type="ARBA" id="ARBA00022801"/>
    </source>
</evidence>
<sequence length="1285" mass="146531">MVGRSRGRERGNQGQQADMAEMRCMIEDLSRAVQALQRQEPVVARMENPEGDHSPVDMLEGSLEDETNQEDFENPFHDSGTTSNAVNPEGDHSPVDMLEGSLEDETNQEDFENPFHDSGTASNAVRGGLEERLLRALDLNGGGIKIEVADFHGKMHAEDYLDWEASIENYFEWKPMVENRKVLFVKLKLKGTALQWWKRVEEQRARQVGLNETNEHVTSRYLAGLNPSVRDKMGVVRLFSLEDAQQCALLAEKRVWQYGARKPLVGRTTDATQRGFGAVRNVKGEQTSQRTSRETYANNRPTGGGASNFEQNDKGKTIAQHGAQNHSSTIASKRGSNSQIRCFTRGEKGHNSYACPERRVNLAELEDKEYDELEPIYDDYVEDSEEVDVHPGQGESLVVRRVMTAAGKEEEEDWRRRSIFRTHVLCGGKVCDLVIDGGSMENVISKDAVEKLKLPIEKHPQPYKIRWLKKGNEILVTSHCLVRFTLGGNLDDEALCDVVPMDIGHILMGRPWLYDHDMEHHAKPNTYSFYRGNKKYSLHPLKEEVKELAGGSKNSKVNGFLSAEQFEIECHEEGIAYALVNQIVKSDQITKFLQQQPEIQQLLKDFSDLVGDDLPQAEGIKPNLEKVQAIREWPIPRNIKEVRSFQGLASFYRRFIKNFSSVVSPITECLKKDNFEWPKSAQRAFEHIKTMMTEAPVLSLPDFEKLFIVECDASHTGIGAVLSQDRKPIEFFSEKLSNAKRRYSTYDMEFYALVRAIQHWEHYLAYRDFVVYSDHQALRYLSSKKKLNARHAKWSSYLDEFNFSLKYKSGESNIVADALSRRSTLLMVMSTQVTGNQLCIPEGSLREQIVRELHGNGLGGHFGRDKTMSMVTDRYFWPKMFKDVDRLVKRCYAYQFGKGSSQNTGLYTPLPTPDAPWIHLSMDFILGLPKTAKGNDSIFVVVDRFSKMAHFIPCSKTSDATHIAELFFKEVVRLHGVPSSVVSNRDVKFVGHFWRTLWRKMGTHLKYSSICHRQTDGQTEDVNRSLGNMLRCLVGNHAKSWDSIISQAEFAYNNSVNRTIKKTPFEAAYGLKPQHALDLVPSPLGARVSDDGEAFANHIRRVHEEVKAALKTNNEIYAKAANLHRCFKEFEEGDLVLVHLRKERFPKGTYHKLKSRKFGPCKVLKKISSNAYLIELPPDLQIQPVFNVSDLYSFEGFDGVVAKIADQFQQYPNVQSEVIEDVLDVKEVKSRRGNWYRRFLVKWLGEPASESTWITEDELMKIDSDMYDEVVKVFSSELIFPSQGD</sequence>
<dbReference type="SUPFAM" id="SSF56672">
    <property type="entry name" value="DNA/RNA polymerases"/>
    <property type="match status" value="1"/>
</dbReference>
<dbReference type="Gene3D" id="3.30.420.10">
    <property type="entry name" value="Ribonuclease H-like superfamily/Ribonuclease H"/>
    <property type="match status" value="1"/>
</dbReference>
<dbReference type="SUPFAM" id="SSF54160">
    <property type="entry name" value="Chromo domain-like"/>
    <property type="match status" value="1"/>
</dbReference>
<evidence type="ECO:0000313" key="11">
    <source>
        <dbReference type="EMBL" id="CAD1817170.1"/>
    </source>
</evidence>
<dbReference type="InterPro" id="IPR043128">
    <property type="entry name" value="Rev_trsase/Diguanyl_cyclase"/>
</dbReference>
<evidence type="ECO:0000256" key="1">
    <source>
        <dbReference type="ARBA" id="ARBA00012493"/>
    </source>
</evidence>
<dbReference type="Pfam" id="PF17921">
    <property type="entry name" value="Integrase_H2C2"/>
    <property type="match status" value="1"/>
</dbReference>
<dbReference type="Gene3D" id="3.30.70.270">
    <property type="match status" value="1"/>
</dbReference>
<dbReference type="GO" id="GO:0003676">
    <property type="term" value="F:nucleic acid binding"/>
    <property type="evidence" value="ECO:0007669"/>
    <property type="project" value="InterPro"/>
</dbReference>
<dbReference type="InterPro" id="IPR021109">
    <property type="entry name" value="Peptidase_aspartic_dom_sf"/>
</dbReference>
<dbReference type="InterPro" id="IPR016197">
    <property type="entry name" value="Chromo-like_dom_sf"/>
</dbReference>
<dbReference type="InterPro" id="IPR043502">
    <property type="entry name" value="DNA/RNA_pol_sf"/>
</dbReference>
<evidence type="ECO:0000256" key="5">
    <source>
        <dbReference type="ARBA" id="ARBA00022759"/>
    </source>
</evidence>
<dbReference type="PROSITE" id="PS50994">
    <property type="entry name" value="INTEGRASE"/>
    <property type="match status" value="1"/>
</dbReference>
<dbReference type="SUPFAM" id="SSF53098">
    <property type="entry name" value="Ribonuclease H-like"/>
    <property type="match status" value="1"/>
</dbReference>
<keyword evidence="3" id="KW-0548">Nucleotidyltransferase</keyword>
<keyword evidence="4" id="KW-0540">Nuclease</keyword>
<evidence type="ECO:0000259" key="9">
    <source>
        <dbReference type="PROSITE" id="PS50013"/>
    </source>
</evidence>
<feature type="region of interest" description="Disordered" evidence="8">
    <location>
        <begin position="65"/>
        <end position="98"/>
    </location>
</feature>
<evidence type="ECO:0000256" key="8">
    <source>
        <dbReference type="SAM" id="MobiDB-lite"/>
    </source>
</evidence>
<dbReference type="InterPro" id="IPR012337">
    <property type="entry name" value="RNaseH-like_sf"/>
</dbReference>
<feature type="domain" description="Chromo" evidence="9">
    <location>
        <begin position="1217"/>
        <end position="1277"/>
    </location>
</feature>
<evidence type="ECO:0000256" key="3">
    <source>
        <dbReference type="ARBA" id="ARBA00022695"/>
    </source>
</evidence>
<dbReference type="PANTHER" id="PTHR35046">
    <property type="entry name" value="ZINC KNUCKLE (CCHC-TYPE) FAMILY PROTEIN"/>
    <property type="match status" value="1"/>
</dbReference>
<dbReference type="Gene3D" id="2.40.50.40">
    <property type="match status" value="1"/>
</dbReference>
<dbReference type="PROSITE" id="PS50013">
    <property type="entry name" value="CHROMO_2"/>
    <property type="match status" value="1"/>
</dbReference>
<dbReference type="InterPro" id="IPR000953">
    <property type="entry name" value="Chromo/chromo_shadow_dom"/>
</dbReference>
<accession>A0A6V7NF08</accession>
<name>A0A6V7NF08_ANACO</name>
<dbReference type="FunFam" id="3.30.70.270:FF:000020">
    <property type="entry name" value="Transposon Tf2-6 polyprotein-like Protein"/>
    <property type="match status" value="1"/>
</dbReference>
<dbReference type="Pfam" id="PF17917">
    <property type="entry name" value="RT_RNaseH"/>
    <property type="match status" value="1"/>
</dbReference>
<dbReference type="InterPro" id="IPR036397">
    <property type="entry name" value="RNaseH_sf"/>
</dbReference>
<protein>
    <recommendedName>
        <fullName evidence="1">RNA-directed DNA polymerase</fullName>
        <ecNumber evidence="1">2.7.7.49</ecNumber>
    </recommendedName>
</protein>
<dbReference type="Pfam" id="PF24626">
    <property type="entry name" value="SH3_Tf2-1"/>
    <property type="match status" value="1"/>
</dbReference>
<dbReference type="InterPro" id="IPR001584">
    <property type="entry name" value="Integrase_cat-core"/>
</dbReference>
<feature type="domain" description="Integrase catalytic" evidence="10">
    <location>
        <begin position="912"/>
        <end position="1072"/>
    </location>
</feature>
<dbReference type="CDD" id="cd09274">
    <property type="entry name" value="RNase_HI_RT_Ty3"/>
    <property type="match status" value="1"/>
</dbReference>
<feature type="compositionally biased region" description="Polar residues" evidence="8">
    <location>
        <begin position="284"/>
        <end position="301"/>
    </location>
</feature>
<evidence type="ECO:0000256" key="4">
    <source>
        <dbReference type="ARBA" id="ARBA00022722"/>
    </source>
</evidence>
<dbReference type="FunFam" id="1.10.340.70:FF:000001">
    <property type="entry name" value="Retrovirus-related Pol polyprotein from transposon gypsy-like Protein"/>
    <property type="match status" value="1"/>
</dbReference>